<organism evidence="2 3">
    <name type="scientific">Prunus dulcis</name>
    <name type="common">Almond</name>
    <name type="synonym">Amygdalus dulcis</name>
    <dbReference type="NCBI Taxonomy" id="3755"/>
    <lineage>
        <taxon>Eukaryota</taxon>
        <taxon>Viridiplantae</taxon>
        <taxon>Streptophyta</taxon>
        <taxon>Embryophyta</taxon>
        <taxon>Tracheophyta</taxon>
        <taxon>Spermatophyta</taxon>
        <taxon>Magnoliopsida</taxon>
        <taxon>eudicotyledons</taxon>
        <taxon>Gunneridae</taxon>
        <taxon>Pentapetalae</taxon>
        <taxon>rosids</taxon>
        <taxon>fabids</taxon>
        <taxon>Rosales</taxon>
        <taxon>Rosaceae</taxon>
        <taxon>Amygdaloideae</taxon>
        <taxon>Amygdaleae</taxon>
        <taxon>Prunus</taxon>
    </lineage>
</organism>
<feature type="region of interest" description="Disordered" evidence="1">
    <location>
        <begin position="396"/>
        <end position="436"/>
    </location>
</feature>
<evidence type="ECO:0000256" key="1">
    <source>
        <dbReference type="SAM" id="MobiDB-lite"/>
    </source>
</evidence>
<evidence type="ECO:0000313" key="3">
    <source>
        <dbReference type="Proteomes" id="UP001054821"/>
    </source>
</evidence>
<feature type="region of interest" description="Disordered" evidence="1">
    <location>
        <begin position="253"/>
        <end position="354"/>
    </location>
</feature>
<accession>A0AAD4WGS2</accession>
<gene>
    <name evidence="2" type="ORF">L3X38_010699</name>
</gene>
<keyword evidence="3" id="KW-1185">Reference proteome</keyword>
<feature type="compositionally biased region" description="Basic and acidic residues" evidence="1">
    <location>
        <begin position="253"/>
        <end position="278"/>
    </location>
</feature>
<sequence>MGALQRDRGIPTSLPKAKSLVGSREGSYVSDNLPLVCRWSRRMQRKGQNFLELLDDVEKFNFRPFCASSEGFSNVPLYADSDALVEALAVPVQGCRLRREALLSAACLPLPTLGDDHLEISVHYSPYRVRRQLGFDQGAPSSPSHGDPSLLHRIFWTEDRVPGDGRPLALALADRRRVGGLSKAYQSYWNRCFASFSRFHAGHCDRLIPTVVCHARLVSEEKAISLSEKRNLPFISKSGAIVGDFSRLKQKLERPISHSAERSTTRVKGKREESSSVERKKRAVSGPKKFVPKVAASGPPSSKKGALPESSPRQQLATSGGSKHTVPEISPPSKTSQNKGKGREAPMISKRRSMRILQSRFANTRKNKGEDSGPKVVVTVDDNENDEDDIVELKTATCEQESGSCEQESSSQGEDLGANQHHNRGEGTYTGPATCSEESADPDILPGFANDYVQHVDVELVVPITENTADRPPEAILDFPAAPMDNTQAVDEIESVPPDAGATLPTHFLGTPSTAAITTLHLPAAQPSTHSSLRTPDTATDTSSWLPAALPLTPSCLGKPDTAAGTSSQLPAASPRTPSCLAVPDTAAGTSSQLPAALPLGKTIDDSHKGGNASINVGHLSEKDMSWQDWENSFTAFKAFFNGGVTILRSIDELRPLCHRFNGYVAFQGALVYPETVGALKKFMDKYGNLMEATGVTASFSRCTAFRALGLVLHGMDTMQLLDITDHRLLCWRDAICEAMVLGFHVDFLLDLVKILARAVFGARAIHSMKSSRGSDEVTAAATALNIKQQELEDQRQEMHALLLTKGISADNAECVTDAAARSSSRASSILFRHSP</sequence>
<dbReference type="Proteomes" id="UP001054821">
    <property type="component" value="Chromosome 2"/>
</dbReference>
<comment type="caution">
    <text evidence="2">The sequence shown here is derived from an EMBL/GenBank/DDBJ whole genome shotgun (WGS) entry which is preliminary data.</text>
</comment>
<feature type="compositionally biased region" description="Polar residues" evidence="1">
    <location>
        <begin position="311"/>
        <end position="322"/>
    </location>
</feature>
<feature type="compositionally biased region" description="Low complexity" evidence="1">
    <location>
        <begin position="398"/>
        <end position="414"/>
    </location>
</feature>
<dbReference type="AlphaFoldDB" id="A0AAD4WGS2"/>
<name>A0AAD4WGS2_PRUDU</name>
<protein>
    <submittedName>
        <fullName evidence="2">Uncharacterized protein</fullName>
    </submittedName>
</protein>
<feature type="region of interest" description="Disordered" evidence="1">
    <location>
        <begin position="560"/>
        <end position="586"/>
    </location>
</feature>
<evidence type="ECO:0000313" key="2">
    <source>
        <dbReference type="EMBL" id="KAI5342823.1"/>
    </source>
</evidence>
<proteinExistence type="predicted"/>
<reference evidence="2 3" key="1">
    <citation type="journal article" date="2022" name="G3 (Bethesda)">
        <title>Whole-genome sequence and methylome profiling of the almond [Prunus dulcis (Mill.) D.A. Webb] cultivar 'Nonpareil'.</title>
        <authorList>
            <person name="D'Amico-Willman K.M."/>
            <person name="Ouma W.Z."/>
            <person name="Meulia T."/>
            <person name="Sideli G.M."/>
            <person name="Gradziel T.M."/>
            <person name="Fresnedo-Ramirez J."/>
        </authorList>
    </citation>
    <scope>NUCLEOTIDE SEQUENCE [LARGE SCALE GENOMIC DNA]</scope>
    <source>
        <strain evidence="2">Clone GOH B32 T37-40</strain>
    </source>
</reference>
<dbReference type="EMBL" id="JAJFAZ020000002">
    <property type="protein sequence ID" value="KAI5342823.1"/>
    <property type="molecule type" value="Genomic_DNA"/>
</dbReference>